<dbReference type="Gene3D" id="3.40.50.450">
    <property type="match status" value="1"/>
</dbReference>
<reference evidence="2 3" key="1">
    <citation type="journal article" date="2013" name="Genome Biol. Evol.">
        <title>Genomes of Stigonematalean cyanobacteria (subsection V) and the evolution of oxygenic photosynthesis from prokaryotes to plastids.</title>
        <authorList>
            <person name="Dagan T."/>
            <person name="Roettger M."/>
            <person name="Stucken K."/>
            <person name="Landan G."/>
            <person name="Koch R."/>
            <person name="Major P."/>
            <person name="Gould S.B."/>
            <person name="Goremykin V.V."/>
            <person name="Rippka R."/>
            <person name="Tandeau de Marsac N."/>
            <person name="Gugger M."/>
            <person name="Lockhart P.J."/>
            <person name="Allen J.F."/>
            <person name="Brune I."/>
            <person name="Maus I."/>
            <person name="Puhler A."/>
            <person name="Martin W.F."/>
        </authorList>
    </citation>
    <scope>NUCLEOTIDE SEQUENCE [LARGE SCALE GENOMIC DNA]</scope>
    <source>
        <strain evidence="2 3">PCC 7110</strain>
    </source>
</reference>
<feature type="coiled-coil region" evidence="1">
    <location>
        <begin position="273"/>
        <end position="322"/>
    </location>
</feature>
<dbReference type="EMBL" id="ANNX02000078">
    <property type="protein sequence ID" value="KYC34542.1"/>
    <property type="molecule type" value="Genomic_DNA"/>
</dbReference>
<dbReference type="OrthoDB" id="498999at2"/>
<evidence type="ECO:0000313" key="2">
    <source>
        <dbReference type="EMBL" id="KYC34542.1"/>
    </source>
</evidence>
<accession>A0A139WQ28</accession>
<dbReference type="STRING" id="128403.WA1_51025"/>
<sequence>MTIQAKHFDTRLNQWIHTDGNTNNADSLLKEELNNTLLEHFFPGVNFSFGHMDEKSTALQLKNHPEGHKLLLSSKTRLLYGPQECLDAIRQLCPDNKDRGAYGSIFLGSCKNAINRELNVLVVDDSNGDNGGVINNDQAYRLTGDCYGQISTKLYHELTGHHEGERYRVIQHRFGWTDRDGDDTKYRFGKGTLRPANLNQILNYQDPKNQTKIDLILPLSSFKGTDKDNPNGSTKPQIQPGLYRQNIWLGEKSQSELGKTAISQLLASFPNGLQDFTEQLELEAKKLKEAQDEPRQLAQLYCEKYEKRKAFLEEQATTLEEQAAEDPTVAEELETLRDRLTTDSFIYKLIKADLQGVGQLLETEKVQRELTRFVQNEWKEIAIGKTLAFERAMVIPSKDLQNGEICIPHYQDSEQVLNFRSPFLNSNGLCVSTNKMVEDILGPDGKPLAGAIAVSDETSDRIYNRLNKQLVSILPEAQGKNLQLEGIENYLDKNIGKLETKDKIEFINKFNEYIKELQSVGYQLELLPQESEQERQARDYDGDCIGFLAASKYPNLTAEALERNLPENAYDPTVKLKKQSFYQEDGSQPEFEEIAIHMSDGISVGVINNHLTSIEALESEITILKNFGSEKDQIEYVQAVDKHYEDLFETEAWAKSKGIEGKEVPDRYRGYMEEFVQTARQEPLNRETAFKAMSVNTKMYREMIASAAFQNQIAVDLFKSAKKPEMEIIRNNSRILHREVNYIRDKKKDVYVDSTIQPTGYSPVELLIAKTNQYFEKARLESRELVQFQDLFKGVEFSNHQRLQATLAKKEFDESFNRANQLSRQKETEKGPSANITLTNGDRVSVTNLLQYDSELIWRANKITLKLSEIPEEKRNSNRPHKYIVYAQINDETENGKPKFRALGTLAKEQENKLEEIGITLRQSVTSNKISFQPELSEGQIKLLYQKAYQAAEEFYNSVPSEQKLAMAAATWAVSTTRESSHEKGNDPQKKVSNFVFAAFPQEIIGQLNTLKFTEFSITGFNRSSEVFNESNPQNIRFNIAEDGKSIIEIQNQEGHYETFGNIEQNNARLPISTTANASIKKGEVYTVSVTTKVPGLPELTFKVGEVNKFGNTLRFNNEPVMLTIEKVNLIREDYSIYIQNGNKQEKLGNIDKESVKEGIVQGWLAEKPGNGQQLQLKIQAIATGQNAYAIAKTTNGHLFRINITNQRYKKQELHDQDFRETLVRAFDKKHVYIAKIGDQSLGVIGQHTEQVEAELSRGNVPKQWGRKEKSTVQKLIDAGIIRENQQRTTIPVQITSNESTAKISIHPETVQYPDRWIKRSQLLSSEQPVRREQEEKSHKILDKINERPTIMFQDREHKLVGLIGLAVDEKLAERTKNYLEKVGVSYEQLPASQTRLEAKKGMAVFMLDESTISNELKPTFIERAGGHIKSADTPSQSTPIIPEQTVYFYNPNQQYSSADGSQVETKEAIGLLVPAQDAIALNTWLESKGIDNNYFIEKNVGTFIISKDQIPEKLNEQLNTLLGEVINIGEIEGFERYEQLSAELNQKLETLSSLLPSNQTSEDSEYKQALKALPNRPRELYREETPVPIAPAKPLQEEKVLTDQFISTSVSQAQVVAKILNESQPNQQNSEEAQIHNQPISLPYSRQADQTKAIEILGKISSEKVEQLRQHLENYIKPVLESDKSNYAPGRQVAWVGAKWDLKDKDFKPGVRDDALMKLVKQVYPDADIVLVTYSEQPGAGINYHRDDSYAAIEARSINIGNSDWGYRAAKEQMIWTKEENTAATYQEFQLESGTVTRFNCKNEHAAINTEAGRWSINIWSIKNDLGKENSVRQKFENFLGSNQPFRAVINSNSDLTIKSDEWIPGGEIKVKRSYNSLKEATRNSSTVQSQPTIQELIAIGNQTTVRAQNSQIPDNPTISGKPVPMVYSLHMHGEPPKVQVSTTIDAMRGYGRVHTTRGVDYQKTYGIKEGDIAIAVGKNNEQVAFRVGKQYEITPQMIQDPAYQQAWANWEKHSPKELTQTQASKSKVYGLFMEPLGDYVNSKIVPFPSVQKQTATSINISPDSKDGLGAALANATALAKEQGKLQNDYQVSINDNPVAAAGRYGIETHAVKPEGVAYASAEHAFNHQKQLHPLTPEYKLMVQVLQAKLEQHPRLVDAISKRGGTEWLENCTAVATTGGTPAMHCLTNITNAQDKQWEGKGKESAFIRALAEAYINVVEKSQQVIVSASPASPLPEVQSQPIKVISGGQTGADMGGLQGAKALGLPTGGTAAAGWMTENGANPNLQEYGLVEGEKGNTTVETYNKRTVENIRNADGTAIFGDVNSPGSRFTVKAAQNMGKPVLQVPLDTALNARPTAAQLLRDFVETNHIKVLNVAGNRESKAPGLQAAVAEIVQIGLAYQQNQDKNSYLSDTINTKAVEILVSNVDVTSQKVQTTKEVAPGINFNSRGNDSLGAVLTSTTVKSKQVGTIEGEYPVSFRDNKAMPAGNYGPETYTQSKPEGQPFLSAEQAFYAYKETLPLGEPRVQLMAEILTARFEQHPKLVEAVTKRGGVKWLENCSYKVSPENSKANFWEGEGLKSPYIRAIAQAYTNVMEKNRVQERSPIEPIEQVLNAPVSNPKQQVGAMEEIIERMKANTVQNLQDWYVAAQQLGKSEKYLNRIQEVTELYVKENISLEDTFTAMEKDLKALEQINEITSLAQHIVKTIGQEDVNGIMSVETQKYQIATKAQDKTYLIKDKEDNVILYIREGNTQVNKINDEMVRDFKFISFRINNSLYEVKQDLVER</sequence>
<keyword evidence="3" id="KW-1185">Reference proteome</keyword>
<gene>
    <name evidence="2" type="ORF">WA1_51025</name>
</gene>
<proteinExistence type="predicted"/>
<evidence type="ECO:0000313" key="3">
    <source>
        <dbReference type="Proteomes" id="UP000076925"/>
    </source>
</evidence>
<comment type="caution">
    <text evidence="2">The sequence shown here is derived from an EMBL/GenBank/DDBJ whole genome shotgun (WGS) entry which is preliminary data.</text>
</comment>
<dbReference type="Pfam" id="PF12694">
    <property type="entry name" value="cpYpsA"/>
    <property type="match status" value="1"/>
</dbReference>
<name>A0A139WQ28_9CYAN</name>
<organism evidence="2 3">
    <name type="scientific">Scytonema hofmannii PCC 7110</name>
    <dbReference type="NCBI Taxonomy" id="128403"/>
    <lineage>
        <taxon>Bacteria</taxon>
        <taxon>Bacillati</taxon>
        <taxon>Cyanobacteriota</taxon>
        <taxon>Cyanophyceae</taxon>
        <taxon>Nostocales</taxon>
        <taxon>Scytonemataceae</taxon>
        <taxon>Scytonema</taxon>
    </lineage>
</organism>
<protein>
    <submittedName>
        <fullName evidence="2">Uncharacterized protein</fullName>
    </submittedName>
</protein>
<dbReference type="RefSeq" id="WP_017740785.1">
    <property type="nucleotide sequence ID" value="NZ_KQ976356.1"/>
</dbReference>
<dbReference type="InterPro" id="IPR024755">
    <property type="entry name" value="cpYpsA"/>
</dbReference>
<keyword evidence="1" id="KW-0175">Coiled coil</keyword>
<dbReference type="Proteomes" id="UP000076925">
    <property type="component" value="Unassembled WGS sequence"/>
</dbReference>
<evidence type="ECO:0000256" key="1">
    <source>
        <dbReference type="SAM" id="Coils"/>
    </source>
</evidence>